<proteinExistence type="predicted"/>
<dbReference type="Pfam" id="PF18265">
    <property type="entry name" value="Nas2_N"/>
    <property type="match status" value="1"/>
</dbReference>
<dbReference type="GO" id="GO:0005634">
    <property type="term" value="C:nucleus"/>
    <property type="evidence" value="ECO:0007669"/>
    <property type="project" value="TreeGrafter"/>
</dbReference>
<comment type="caution">
    <text evidence="4">The sequence shown here is derived from an EMBL/GenBank/DDBJ whole genome shotgun (WGS) entry which is preliminary data.</text>
</comment>
<dbReference type="EMBL" id="AQGS01000243">
    <property type="protein sequence ID" value="EPS41417.1"/>
    <property type="molecule type" value="Genomic_DNA"/>
</dbReference>
<dbReference type="Gene3D" id="6.10.140.1710">
    <property type="match status" value="1"/>
</dbReference>
<dbReference type="PANTHER" id="PTHR12651">
    <property type="entry name" value="26S PROTEASOME NON-ATPASE REGULATORY SUBUNIT 9"/>
    <property type="match status" value="1"/>
</dbReference>
<reference evidence="4 5" key="1">
    <citation type="journal article" date="2013" name="PLoS Genet.">
        <title>Genomic mechanisms accounting for the adaptation to parasitism in nematode-trapping fungi.</title>
        <authorList>
            <person name="Meerupati T."/>
            <person name="Andersson K.M."/>
            <person name="Friman E."/>
            <person name="Kumar D."/>
            <person name="Tunlid A."/>
            <person name="Ahren D."/>
        </authorList>
    </citation>
    <scope>NUCLEOTIDE SEQUENCE [LARGE SCALE GENOMIC DNA]</scope>
    <source>
        <strain evidence="4 5">CBS 200.50</strain>
    </source>
</reference>
<dbReference type="OrthoDB" id="72325at2759"/>
<dbReference type="InterPro" id="IPR036034">
    <property type="entry name" value="PDZ_sf"/>
</dbReference>
<accession>S8C1G5</accession>
<reference evidence="5" key="2">
    <citation type="submission" date="2013-04" db="EMBL/GenBank/DDBJ databases">
        <title>Genomic mechanisms accounting for the adaptation to parasitism in nematode-trapping fungi.</title>
        <authorList>
            <person name="Ahren D.G."/>
        </authorList>
    </citation>
    <scope>NUCLEOTIDE SEQUENCE [LARGE SCALE GENOMIC DNA]</scope>
    <source>
        <strain evidence="5">CBS 200.50</strain>
    </source>
</reference>
<dbReference type="STRING" id="1284197.S8C1G5"/>
<dbReference type="GO" id="GO:0005737">
    <property type="term" value="C:cytoplasm"/>
    <property type="evidence" value="ECO:0007669"/>
    <property type="project" value="TreeGrafter"/>
</dbReference>
<keyword evidence="5" id="KW-1185">Reference proteome</keyword>
<dbReference type="Gene3D" id="2.30.42.10">
    <property type="match status" value="1"/>
</dbReference>
<dbReference type="Proteomes" id="UP000015100">
    <property type="component" value="Unassembled WGS sequence"/>
</dbReference>
<evidence type="ECO:0000313" key="5">
    <source>
        <dbReference type="Proteomes" id="UP000015100"/>
    </source>
</evidence>
<name>S8C1G5_DACHA</name>
<evidence type="ECO:0000313" key="4">
    <source>
        <dbReference type="EMBL" id="EPS41417.1"/>
    </source>
</evidence>
<dbReference type="InterPro" id="IPR035269">
    <property type="entry name" value="PSMD9"/>
</dbReference>
<feature type="compositionally biased region" description="Low complexity" evidence="2">
    <location>
        <begin position="13"/>
        <end position="28"/>
    </location>
</feature>
<dbReference type="OMA" id="DWGGRGM"/>
<evidence type="ECO:0000256" key="2">
    <source>
        <dbReference type="SAM" id="MobiDB-lite"/>
    </source>
</evidence>
<keyword evidence="1" id="KW-0143">Chaperone</keyword>
<gene>
    <name evidence="4" type="ORF">H072_4689</name>
</gene>
<evidence type="ECO:0000256" key="1">
    <source>
        <dbReference type="ARBA" id="ARBA00023186"/>
    </source>
</evidence>
<dbReference type="SUPFAM" id="SSF50156">
    <property type="entry name" value="PDZ domain-like"/>
    <property type="match status" value="1"/>
</dbReference>
<organism evidence="4 5">
    <name type="scientific">Dactylellina haptotyla (strain CBS 200.50)</name>
    <name type="common">Nematode-trapping fungus</name>
    <name type="synonym">Monacrosporium haptotylum</name>
    <dbReference type="NCBI Taxonomy" id="1284197"/>
    <lineage>
        <taxon>Eukaryota</taxon>
        <taxon>Fungi</taxon>
        <taxon>Dikarya</taxon>
        <taxon>Ascomycota</taxon>
        <taxon>Pezizomycotina</taxon>
        <taxon>Orbiliomycetes</taxon>
        <taxon>Orbiliales</taxon>
        <taxon>Orbiliaceae</taxon>
        <taxon>Dactylellina</taxon>
    </lineage>
</organism>
<dbReference type="eggNOG" id="KOG3129">
    <property type="taxonomic scope" value="Eukaryota"/>
</dbReference>
<dbReference type="InterPro" id="IPR040815">
    <property type="entry name" value="Nas2_N"/>
</dbReference>
<dbReference type="GO" id="GO:0070682">
    <property type="term" value="P:proteasome regulatory particle assembly"/>
    <property type="evidence" value="ECO:0007669"/>
    <property type="project" value="InterPro"/>
</dbReference>
<evidence type="ECO:0000259" key="3">
    <source>
        <dbReference type="Pfam" id="PF18265"/>
    </source>
</evidence>
<dbReference type="HOGENOM" id="CLU_073146_0_0_1"/>
<feature type="domain" description="Nas2 N-terminal" evidence="3">
    <location>
        <begin position="34"/>
        <end position="111"/>
    </location>
</feature>
<sequence>MGRQMEDNIHNPSIGGQASSAAASNGSSSRDRLLSLMKRKDALEEEINALSAVLDTHGVDMQTSLTTFDGYPRDDIDVAQIRTTRARIIPLVNDMKALMAEIEKALHMYHAEQTGVPEPTASEPAAHNSAINAPQPGPIVEAVFAVVNQVFPSSPAEAAGLKAGDKVKRFGNVGALNHEKLARVATEVQQNENVRSSSLLALTILKLMEGSRLAQRAISVLVTRNTGVGEQDLDLSLTPRRDWGGRGVLGCQLLPL</sequence>
<dbReference type="AlphaFoldDB" id="S8C1G5"/>
<protein>
    <recommendedName>
        <fullName evidence="3">Nas2 N-terminal domain-containing protein</fullName>
    </recommendedName>
</protein>
<feature type="region of interest" description="Disordered" evidence="2">
    <location>
        <begin position="1"/>
        <end position="29"/>
    </location>
</feature>
<dbReference type="PANTHER" id="PTHR12651:SF1">
    <property type="entry name" value="26S PROTEASOME NON-ATPASE REGULATORY SUBUNIT 9"/>
    <property type="match status" value="1"/>
</dbReference>